<comment type="subcellular location">
    <subcellularLocation>
        <location evidence="1">Membrane</location>
        <topology evidence="1">Multi-pass membrane protein</topology>
    </subcellularLocation>
</comment>
<evidence type="ECO:0000313" key="9">
    <source>
        <dbReference type="RefSeq" id="XP_029124191.1"/>
    </source>
</evidence>
<dbReference type="GO" id="GO:0012505">
    <property type="term" value="C:endomembrane system"/>
    <property type="evidence" value="ECO:0007669"/>
    <property type="project" value="TreeGrafter"/>
</dbReference>
<organism evidence="8 9">
    <name type="scientific">Elaeis guineensis var. tenera</name>
    <name type="common">Oil palm</name>
    <dbReference type="NCBI Taxonomy" id="51953"/>
    <lineage>
        <taxon>Eukaryota</taxon>
        <taxon>Viridiplantae</taxon>
        <taxon>Streptophyta</taxon>
        <taxon>Embryophyta</taxon>
        <taxon>Tracheophyta</taxon>
        <taxon>Spermatophyta</taxon>
        <taxon>Magnoliopsida</taxon>
        <taxon>Liliopsida</taxon>
        <taxon>Arecaceae</taxon>
        <taxon>Arecoideae</taxon>
        <taxon>Cocoseae</taxon>
        <taxon>Elaeidinae</taxon>
        <taxon>Elaeis</taxon>
    </lineage>
</organism>
<feature type="transmembrane region" description="Helical" evidence="7">
    <location>
        <begin position="47"/>
        <end position="67"/>
    </location>
</feature>
<feature type="region of interest" description="Disordered" evidence="6">
    <location>
        <begin position="1"/>
        <end position="25"/>
    </location>
</feature>
<dbReference type="PANTHER" id="PTHR15664">
    <property type="entry name" value="C20ORF30 PROTEIN"/>
    <property type="match status" value="1"/>
</dbReference>
<evidence type="ECO:0000256" key="4">
    <source>
        <dbReference type="ARBA" id="ARBA00022989"/>
    </source>
</evidence>
<dbReference type="PANTHER" id="PTHR15664:SF21">
    <property type="entry name" value="TRANSMEMBRANE PROTEIN 230"/>
    <property type="match status" value="1"/>
</dbReference>
<gene>
    <name evidence="9" type="primary">LOC105058002</name>
</gene>
<dbReference type="OrthoDB" id="5597044at2759"/>
<dbReference type="GO" id="GO:0016020">
    <property type="term" value="C:membrane"/>
    <property type="evidence" value="ECO:0007669"/>
    <property type="project" value="UniProtKB-SubCell"/>
</dbReference>
<evidence type="ECO:0000256" key="2">
    <source>
        <dbReference type="ARBA" id="ARBA00007743"/>
    </source>
</evidence>
<dbReference type="Pfam" id="PF05915">
    <property type="entry name" value="TMEM_230_134"/>
    <property type="match status" value="1"/>
</dbReference>
<evidence type="ECO:0000256" key="7">
    <source>
        <dbReference type="SAM" id="Phobius"/>
    </source>
</evidence>
<dbReference type="RefSeq" id="XP_029124191.1">
    <property type="nucleotide sequence ID" value="XM_029268358.1"/>
</dbReference>
<reference evidence="9" key="1">
    <citation type="submission" date="2025-08" db="UniProtKB">
        <authorList>
            <consortium name="RefSeq"/>
        </authorList>
    </citation>
    <scope>IDENTIFICATION</scope>
</reference>
<protein>
    <submittedName>
        <fullName evidence="9">Transmembrane protein 230</fullName>
    </submittedName>
</protein>
<keyword evidence="4 7" id="KW-1133">Transmembrane helix</keyword>
<evidence type="ECO:0000313" key="8">
    <source>
        <dbReference type="Proteomes" id="UP000504607"/>
    </source>
</evidence>
<feature type="transmembrane region" description="Helical" evidence="7">
    <location>
        <begin position="79"/>
        <end position="95"/>
    </location>
</feature>
<accession>A0A8N4FDH7</accession>
<sequence length="118" mass="13393">MTSRRHVRYQPLAADERDSDSSGEEKDVDLRYLYIPKSCKKIPWKSIALALFLLALGSALLFLSFFVFTGHMAGDQSQAYAFLLLGILAFLPGFYETRVAYYSWRGAQGYTFASIPDY</sequence>
<proteinExistence type="inferred from homology"/>
<evidence type="ECO:0000256" key="6">
    <source>
        <dbReference type="SAM" id="MobiDB-lite"/>
    </source>
</evidence>
<dbReference type="InterPro" id="IPR044234">
    <property type="entry name" value="TMEM230"/>
</dbReference>
<keyword evidence="3 7" id="KW-0812">Transmembrane</keyword>
<keyword evidence="8" id="KW-1185">Reference proteome</keyword>
<name>A0A8N4FDH7_ELAGV</name>
<dbReference type="AlphaFoldDB" id="A0A8N4FDH7"/>
<evidence type="ECO:0000256" key="5">
    <source>
        <dbReference type="ARBA" id="ARBA00023136"/>
    </source>
</evidence>
<comment type="similarity">
    <text evidence="2">Belongs to the TMEM134/TMEM230 family.</text>
</comment>
<keyword evidence="5 7" id="KW-0472">Membrane</keyword>
<evidence type="ECO:0000256" key="3">
    <source>
        <dbReference type="ARBA" id="ARBA00022692"/>
    </source>
</evidence>
<feature type="compositionally biased region" description="Basic and acidic residues" evidence="6">
    <location>
        <begin position="14"/>
        <end position="25"/>
    </location>
</feature>
<dbReference type="InterPro" id="IPR008590">
    <property type="entry name" value="TMEM_230/134"/>
</dbReference>
<evidence type="ECO:0000256" key="1">
    <source>
        <dbReference type="ARBA" id="ARBA00004141"/>
    </source>
</evidence>
<dbReference type="Proteomes" id="UP000504607">
    <property type="component" value="Chromosome 15"/>
</dbReference>